<dbReference type="EMBL" id="CP000155">
    <property type="protein sequence ID" value="ABC29091.1"/>
    <property type="molecule type" value="Genomic_DNA"/>
</dbReference>
<evidence type="ECO:0000313" key="2">
    <source>
        <dbReference type="Proteomes" id="UP000000238"/>
    </source>
</evidence>
<dbReference type="InterPro" id="IPR000944">
    <property type="entry name" value="Tscrpt_reg_Rrf2"/>
</dbReference>
<dbReference type="InterPro" id="IPR036390">
    <property type="entry name" value="WH_DNA-bd_sf"/>
</dbReference>
<dbReference type="PANTHER" id="PTHR33221:SF15">
    <property type="entry name" value="HTH-TYPE TRANSCRIPTIONAL REGULATOR YWGB-RELATED"/>
    <property type="match status" value="1"/>
</dbReference>
<proteinExistence type="predicted"/>
<dbReference type="STRING" id="349521.HCH_02265"/>
<dbReference type="eggNOG" id="COG1959">
    <property type="taxonomic scope" value="Bacteria"/>
</dbReference>
<gene>
    <name evidence="1" type="ordered locus">HCH_02265</name>
</gene>
<dbReference type="KEGG" id="hch:HCH_02265"/>
<dbReference type="SUPFAM" id="SSF46785">
    <property type="entry name" value="Winged helix' DNA-binding domain"/>
    <property type="match status" value="1"/>
</dbReference>
<dbReference type="AlphaFoldDB" id="Q2SJT3"/>
<protein>
    <submittedName>
        <fullName evidence="1">Predicted transcriptional regulator</fullName>
    </submittedName>
</protein>
<name>Q2SJT3_HAHCH</name>
<organism evidence="1 2">
    <name type="scientific">Hahella chejuensis (strain KCTC 2396)</name>
    <dbReference type="NCBI Taxonomy" id="349521"/>
    <lineage>
        <taxon>Bacteria</taxon>
        <taxon>Pseudomonadati</taxon>
        <taxon>Pseudomonadota</taxon>
        <taxon>Gammaproteobacteria</taxon>
        <taxon>Oceanospirillales</taxon>
        <taxon>Hahellaceae</taxon>
        <taxon>Hahella</taxon>
    </lineage>
</organism>
<dbReference type="Gene3D" id="1.10.10.10">
    <property type="entry name" value="Winged helix-like DNA-binding domain superfamily/Winged helix DNA-binding domain"/>
    <property type="match status" value="1"/>
</dbReference>
<dbReference type="Proteomes" id="UP000000238">
    <property type="component" value="Chromosome"/>
</dbReference>
<accession>Q2SJT3</accession>
<dbReference type="PANTHER" id="PTHR33221">
    <property type="entry name" value="WINGED HELIX-TURN-HELIX TRANSCRIPTIONAL REGULATOR, RRF2 FAMILY"/>
    <property type="match status" value="1"/>
</dbReference>
<dbReference type="Pfam" id="PF02082">
    <property type="entry name" value="Rrf2"/>
    <property type="match status" value="1"/>
</dbReference>
<dbReference type="GO" id="GO:0005829">
    <property type="term" value="C:cytosol"/>
    <property type="evidence" value="ECO:0007669"/>
    <property type="project" value="TreeGrafter"/>
</dbReference>
<evidence type="ECO:0000313" key="1">
    <source>
        <dbReference type="EMBL" id="ABC29091.1"/>
    </source>
</evidence>
<sequence>MRKDSRLSRVLHVLIHLAASDKPMTSGQIAEMLSTNPVVVRRTMGMLRVQGYVDSAKGHSGGWTLIKPLNEITLLDVHNALGGPTLFTLGLTDEHSNCFIERAINEALKTAMDDAEKKLLSRFGEITLDILAKRS</sequence>
<dbReference type="InterPro" id="IPR036388">
    <property type="entry name" value="WH-like_DNA-bd_sf"/>
</dbReference>
<reference evidence="1 2" key="1">
    <citation type="journal article" date="2005" name="Nucleic Acids Res.">
        <title>Genomic blueprint of Hahella chejuensis, a marine microbe producing an algicidal agent.</title>
        <authorList>
            <person name="Jeong H."/>
            <person name="Yim J.H."/>
            <person name="Lee C."/>
            <person name="Choi S.-H."/>
            <person name="Park Y.K."/>
            <person name="Yoon S.H."/>
            <person name="Hur C.-G."/>
            <person name="Kang H.-Y."/>
            <person name="Kim D."/>
            <person name="Lee H.H."/>
            <person name="Park K.H."/>
            <person name="Park S.-H."/>
            <person name="Park H.-S."/>
            <person name="Lee H.K."/>
            <person name="Oh T.K."/>
            <person name="Kim J.F."/>
        </authorList>
    </citation>
    <scope>NUCLEOTIDE SEQUENCE [LARGE SCALE GENOMIC DNA]</scope>
    <source>
        <strain evidence="1 2">KCTC 2396</strain>
    </source>
</reference>
<dbReference type="OrthoDB" id="9800506at2"/>
<keyword evidence="2" id="KW-1185">Reference proteome</keyword>
<dbReference type="RefSeq" id="WP_011396160.1">
    <property type="nucleotide sequence ID" value="NC_007645.1"/>
</dbReference>
<dbReference type="GO" id="GO:0003700">
    <property type="term" value="F:DNA-binding transcription factor activity"/>
    <property type="evidence" value="ECO:0007669"/>
    <property type="project" value="TreeGrafter"/>
</dbReference>
<dbReference type="PROSITE" id="PS51197">
    <property type="entry name" value="HTH_RRF2_2"/>
    <property type="match status" value="1"/>
</dbReference>
<dbReference type="HOGENOM" id="CLU_107144_4_0_6"/>